<comment type="caution">
    <text evidence="1">The sequence shown here is derived from an EMBL/GenBank/DDBJ whole genome shotgun (WGS) entry which is preliminary data.</text>
</comment>
<evidence type="ECO:0000313" key="2">
    <source>
        <dbReference type="Proteomes" id="UP000077173"/>
    </source>
</evidence>
<evidence type="ECO:0000313" key="1">
    <source>
        <dbReference type="EMBL" id="OAF05365.1"/>
    </source>
</evidence>
<sequence length="102" mass="11461">MMSPGGHPALEFREDGSILTRRGARSGVGCVMDRAMQLRHLEEAERHVAQGERHIAAQERRIADMRSAGLNTGEAIDLLKTFRELQAQHLAHRDHILSELEL</sequence>
<keyword evidence="2" id="KW-1185">Reference proteome</keyword>
<proteinExistence type="predicted"/>
<dbReference type="AlphaFoldDB" id="A0A176YHI0"/>
<gene>
    <name evidence="1" type="ORF">AXW67_33205</name>
</gene>
<organism evidence="1 2">
    <name type="scientific">Bradyrhizobium neotropicale</name>
    <dbReference type="NCBI Taxonomy" id="1497615"/>
    <lineage>
        <taxon>Bacteria</taxon>
        <taxon>Pseudomonadati</taxon>
        <taxon>Pseudomonadota</taxon>
        <taxon>Alphaproteobacteria</taxon>
        <taxon>Hyphomicrobiales</taxon>
        <taxon>Nitrobacteraceae</taxon>
        <taxon>Bradyrhizobium</taxon>
    </lineage>
</organism>
<accession>A0A176YHI0</accession>
<reference evidence="1 2" key="1">
    <citation type="submission" date="2016-02" db="EMBL/GenBank/DDBJ databases">
        <title>Draft genome sequence of the strain BR 10247T Bradyrhizobium neotropicale isolated from nodules of Centrolobium paraense.</title>
        <authorList>
            <person name="Simoes-Araujo J.L."/>
            <person name="Barauna A.C."/>
            <person name="Silva K."/>
            <person name="Zilli J.E."/>
        </authorList>
    </citation>
    <scope>NUCLEOTIDE SEQUENCE [LARGE SCALE GENOMIC DNA]</scope>
    <source>
        <strain evidence="1 2">BR 10247</strain>
    </source>
</reference>
<dbReference type="EMBL" id="LSEF01000125">
    <property type="protein sequence ID" value="OAF05365.1"/>
    <property type="molecule type" value="Genomic_DNA"/>
</dbReference>
<dbReference type="Proteomes" id="UP000077173">
    <property type="component" value="Unassembled WGS sequence"/>
</dbReference>
<name>A0A176YHI0_9BRAD</name>
<protein>
    <submittedName>
        <fullName evidence="1">Uncharacterized protein</fullName>
    </submittedName>
</protein>